<feature type="chain" id="PRO_5039674439" description="Antigen I/II N-terminal domain-containing protein" evidence="2">
    <location>
        <begin position="22"/>
        <end position="199"/>
    </location>
</feature>
<accession>A0A1H8IWE1</accession>
<evidence type="ECO:0008006" key="5">
    <source>
        <dbReference type="Google" id="ProtNLM"/>
    </source>
</evidence>
<sequence length="199" mass="21985">MKKILALLIVSIMSMVFIVSCSNDSTEGAGQSNDNRTDSDNAENEADEVEITLPVSFLGEETDIDQVQADAVELGMTNINRNDDGSITYSMPKDLHQEWMSEYAAEIDTAMTNLEENEHFVSIATVAANDNYSTFTITVYQEAFEENMEGMAAYGLGFSGMYYQFMNGEGEVNTSVTIEFVNQASGAVFDQFVFPDDLE</sequence>
<evidence type="ECO:0000313" key="4">
    <source>
        <dbReference type="Proteomes" id="UP000199300"/>
    </source>
</evidence>
<proteinExistence type="predicted"/>
<feature type="compositionally biased region" description="Polar residues" evidence="1">
    <location>
        <begin position="24"/>
        <end position="34"/>
    </location>
</feature>
<keyword evidence="4" id="KW-1185">Reference proteome</keyword>
<dbReference type="RefSeq" id="WP_091494937.1">
    <property type="nucleotide sequence ID" value="NZ_FODJ01000001.1"/>
</dbReference>
<gene>
    <name evidence="3" type="ORF">SAMN04488134_101759</name>
</gene>
<keyword evidence="2" id="KW-0732">Signal</keyword>
<feature type="region of interest" description="Disordered" evidence="1">
    <location>
        <begin position="24"/>
        <end position="45"/>
    </location>
</feature>
<dbReference type="AlphaFoldDB" id="A0A1H8IWE1"/>
<organism evidence="3 4">
    <name type="scientific">Amphibacillus marinus</name>
    <dbReference type="NCBI Taxonomy" id="872970"/>
    <lineage>
        <taxon>Bacteria</taxon>
        <taxon>Bacillati</taxon>
        <taxon>Bacillota</taxon>
        <taxon>Bacilli</taxon>
        <taxon>Bacillales</taxon>
        <taxon>Bacillaceae</taxon>
        <taxon>Amphibacillus</taxon>
    </lineage>
</organism>
<dbReference type="EMBL" id="FODJ01000001">
    <property type="protein sequence ID" value="SEN73090.1"/>
    <property type="molecule type" value="Genomic_DNA"/>
</dbReference>
<name>A0A1H8IWE1_9BACI</name>
<evidence type="ECO:0000313" key="3">
    <source>
        <dbReference type="EMBL" id="SEN73090.1"/>
    </source>
</evidence>
<feature type="signal peptide" evidence="2">
    <location>
        <begin position="1"/>
        <end position="21"/>
    </location>
</feature>
<evidence type="ECO:0000256" key="2">
    <source>
        <dbReference type="SAM" id="SignalP"/>
    </source>
</evidence>
<reference evidence="3 4" key="1">
    <citation type="submission" date="2016-10" db="EMBL/GenBank/DDBJ databases">
        <authorList>
            <person name="de Groot N.N."/>
        </authorList>
    </citation>
    <scope>NUCLEOTIDE SEQUENCE [LARGE SCALE GENOMIC DNA]</scope>
    <source>
        <strain evidence="3 4">CGMCC 1.10434</strain>
    </source>
</reference>
<dbReference type="OrthoDB" id="1849839at2"/>
<dbReference type="PROSITE" id="PS51257">
    <property type="entry name" value="PROKAR_LIPOPROTEIN"/>
    <property type="match status" value="1"/>
</dbReference>
<evidence type="ECO:0000256" key="1">
    <source>
        <dbReference type="SAM" id="MobiDB-lite"/>
    </source>
</evidence>
<dbReference type="Proteomes" id="UP000199300">
    <property type="component" value="Unassembled WGS sequence"/>
</dbReference>
<protein>
    <recommendedName>
        <fullName evidence="5">Antigen I/II N-terminal domain-containing protein</fullName>
    </recommendedName>
</protein>